<sequence>MRLSLCAIAAAALTACGQQPSTTEAPIQDAQPQPIEVKFVVVTMFEIGEDSGDQAGEFQLWKERQQLDTRFEFKHSYHDLFMNEETGVLGMVTGIGTSHSAGAAMALGLDPRFDLSKAYWLVAGIAGIDPADASIGSAAWADYLVDGDLAHEIDAREIPEGWNTGYFARHTKMPNDPNKPTPKGEVFQVNGGLTEWAYQLTKDMELPDFDGLEATRSLYTDHPNAQRKPFVLKGDQLAGMTFWHGELLNQWANDWVDYWSDGNGEFVTSAMEDTGTFMSLSFLHNIGKVDKNRVMVLRTGSNYTMPPPGVTAVDNLLMENEGYAGLDASLESAYLVGTKVMETILADWNTYADEIPHATAMPEAAQ</sequence>
<dbReference type="InterPro" id="IPR009486">
    <property type="entry name" value="Pur_nuclsid_perm"/>
</dbReference>
<dbReference type="InterPro" id="IPR035994">
    <property type="entry name" value="Nucleoside_phosphorylase_sf"/>
</dbReference>
<comment type="caution">
    <text evidence="1">The sequence shown here is derived from an EMBL/GenBank/DDBJ whole genome shotgun (WGS) entry which is preliminary data.</text>
</comment>
<dbReference type="PANTHER" id="PTHR38643">
    <property type="entry name" value="PURINE NUCLEOSIDE PERMEASE C285.05-RELATED"/>
    <property type="match status" value="1"/>
</dbReference>
<reference evidence="2" key="1">
    <citation type="journal article" date="2019" name="Int. J. Syst. Evol. Microbiol.">
        <title>The Global Catalogue of Microorganisms (GCM) 10K type strain sequencing project: providing services to taxonomists for standard genome sequencing and annotation.</title>
        <authorList>
            <consortium name="The Broad Institute Genomics Platform"/>
            <consortium name="The Broad Institute Genome Sequencing Center for Infectious Disease"/>
            <person name="Wu L."/>
            <person name="Ma J."/>
        </authorList>
    </citation>
    <scope>NUCLEOTIDE SEQUENCE [LARGE SCALE GENOMIC DNA]</scope>
    <source>
        <strain evidence="2">CGMCC 1.10130</strain>
    </source>
</reference>
<evidence type="ECO:0000313" key="2">
    <source>
        <dbReference type="Proteomes" id="UP000619743"/>
    </source>
</evidence>
<dbReference type="GO" id="GO:0055085">
    <property type="term" value="P:transmembrane transport"/>
    <property type="evidence" value="ECO:0007669"/>
    <property type="project" value="InterPro"/>
</dbReference>
<dbReference type="EMBL" id="BMDX01000005">
    <property type="protein sequence ID" value="GGA72999.1"/>
    <property type="molecule type" value="Genomic_DNA"/>
</dbReference>
<proteinExistence type="predicted"/>
<dbReference type="PROSITE" id="PS51257">
    <property type="entry name" value="PROKAR_LIPOPROTEIN"/>
    <property type="match status" value="1"/>
</dbReference>
<organism evidence="1 2">
    <name type="scientific">Neiella marina</name>
    <dbReference type="NCBI Taxonomy" id="508461"/>
    <lineage>
        <taxon>Bacteria</taxon>
        <taxon>Pseudomonadati</taxon>
        <taxon>Pseudomonadota</taxon>
        <taxon>Gammaproteobacteria</taxon>
        <taxon>Alteromonadales</taxon>
        <taxon>Echinimonadaceae</taxon>
        <taxon>Neiella</taxon>
    </lineage>
</organism>
<dbReference type="PANTHER" id="PTHR38643:SF1">
    <property type="entry name" value="PURINE NUCLEOSIDE PERMEASE C285.05-RELATED"/>
    <property type="match status" value="1"/>
</dbReference>
<protein>
    <submittedName>
        <fullName evidence="1">Purine nucleoside permease</fullName>
    </submittedName>
</protein>
<dbReference type="Gene3D" id="3.40.50.1580">
    <property type="entry name" value="Nucleoside phosphorylase domain"/>
    <property type="match status" value="1"/>
</dbReference>
<evidence type="ECO:0000313" key="1">
    <source>
        <dbReference type="EMBL" id="GGA72999.1"/>
    </source>
</evidence>
<gene>
    <name evidence="1" type="ORF">GCM10011369_13410</name>
</gene>
<name>A0A8J2U442_9GAMM</name>
<dbReference type="Pfam" id="PF06516">
    <property type="entry name" value="NUP"/>
    <property type="match status" value="1"/>
</dbReference>
<dbReference type="Proteomes" id="UP000619743">
    <property type="component" value="Unassembled WGS sequence"/>
</dbReference>
<dbReference type="AlphaFoldDB" id="A0A8J2U442"/>
<dbReference type="PIRSF" id="PIRSF013171">
    <property type="entry name" value="Pur_nuclsid_perm"/>
    <property type="match status" value="1"/>
</dbReference>
<keyword evidence="2" id="KW-1185">Reference proteome</keyword>
<accession>A0A8J2U442</accession>
<dbReference type="GO" id="GO:0009116">
    <property type="term" value="P:nucleoside metabolic process"/>
    <property type="evidence" value="ECO:0007669"/>
    <property type="project" value="InterPro"/>
</dbReference>
<dbReference type="GO" id="GO:0003824">
    <property type="term" value="F:catalytic activity"/>
    <property type="evidence" value="ECO:0007669"/>
    <property type="project" value="InterPro"/>
</dbReference>